<evidence type="ECO:0000313" key="2">
    <source>
        <dbReference type="Proteomes" id="UP000237105"/>
    </source>
</evidence>
<comment type="caution">
    <text evidence="1">The sequence shown here is derived from an EMBL/GenBank/DDBJ whole genome shotgun (WGS) entry which is preliminary data.</text>
</comment>
<proteinExistence type="predicted"/>
<protein>
    <submittedName>
        <fullName evidence="1">Uncharacterized protein</fullName>
    </submittedName>
</protein>
<dbReference type="EMBL" id="JXTB01000247">
    <property type="protein sequence ID" value="PON50309.1"/>
    <property type="molecule type" value="Genomic_DNA"/>
</dbReference>
<dbReference type="AlphaFoldDB" id="A0A2P5BNE6"/>
<feature type="non-terminal residue" evidence="1">
    <location>
        <position position="54"/>
    </location>
</feature>
<gene>
    <name evidence="1" type="ORF">PanWU01x14_223950</name>
</gene>
<organism evidence="1 2">
    <name type="scientific">Parasponia andersonii</name>
    <name type="common">Sponia andersonii</name>
    <dbReference type="NCBI Taxonomy" id="3476"/>
    <lineage>
        <taxon>Eukaryota</taxon>
        <taxon>Viridiplantae</taxon>
        <taxon>Streptophyta</taxon>
        <taxon>Embryophyta</taxon>
        <taxon>Tracheophyta</taxon>
        <taxon>Spermatophyta</taxon>
        <taxon>Magnoliopsida</taxon>
        <taxon>eudicotyledons</taxon>
        <taxon>Gunneridae</taxon>
        <taxon>Pentapetalae</taxon>
        <taxon>rosids</taxon>
        <taxon>fabids</taxon>
        <taxon>Rosales</taxon>
        <taxon>Cannabaceae</taxon>
        <taxon>Parasponia</taxon>
    </lineage>
</organism>
<evidence type="ECO:0000313" key="1">
    <source>
        <dbReference type="EMBL" id="PON50309.1"/>
    </source>
</evidence>
<dbReference type="OrthoDB" id="10325972at2759"/>
<dbReference type="Proteomes" id="UP000237105">
    <property type="component" value="Unassembled WGS sequence"/>
</dbReference>
<accession>A0A2P5BNE6</accession>
<name>A0A2P5BNE6_PARAD</name>
<keyword evidence="2" id="KW-1185">Reference proteome</keyword>
<reference evidence="2" key="1">
    <citation type="submission" date="2016-06" db="EMBL/GenBank/DDBJ databases">
        <title>Parallel loss of symbiosis genes in relatives of nitrogen-fixing non-legume Parasponia.</title>
        <authorList>
            <person name="Van Velzen R."/>
            <person name="Holmer R."/>
            <person name="Bu F."/>
            <person name="Rutten L."/>
            <person name="Van Zeijl A."/>
            <person name="Liu W."/>
            <person name="Santuari L."/>
            <person name="Cao Q."/>
            <person name="Sharma T."/>
            <person name="Shen D."/>
            <person name="Roswanjaya Y."/>
            <person name="Wardhani T."/>
            <person name="Kalhor M.S."/>
            <person name="Jansen J."/>
            <person name="Van den Hoogen J."/>
            <person name="Gungor B."/>
            <person name="Hartog M."/>
            <person name="Hontelez J."/>
            <person name="Verver J."/>
            <person name="Yang W.-C."/>
            <person name="Schijlen E."/>
            <person name="Repin R."/>
            <person name="Schilthuizen M."/>
            <person name="Schranz E."/>
            <person name="Heidstra R."/>
            <person name="Miyata K."/>
            <person name="Fedorova E."/>
            <person name="Kohlen W."/>
            <person name="Bisseling T."/>
            <person name="Smit S."/>
            <person name="Geurts R."/>
        </authorList>
    </citation>
    <scope>NUCLEOTIDE SEQUENCE [LARGE SCALE GENOMIC DNA]</scope>
    <source>
        <strain evidence="2">cv. WU1-14</strain>
    </source>
</reference>
<sequence>MGIDIKTINSESISCTDLTILGRLGAPFRHYRRSFLLYSYLTSRTPPEPEMVDR</sequence>